<protein>
    <submittedName>
        <fullName evidence="1">Uncharacterized protein</fullName>
    </submittedName>
</protein>
<proteinExistence type="predicted"/>
<reference evidence="1 2" key="1">
    <citation type="submission" date="2016-10" db="EMBL/GenBank/DDBJ databases">
        <authorList>
            <person name="de Groot N.N."/>
        </authorList>
    </citation>
    <scope>NUCLEOTIDE SEQUENCE [LARGE SCALE GENOMIC DNA]</scope>
    <source>
        <strain evidence="1 2">B7-7</strain>
    </source>
</reference>
<dbReference type="STRING" id="867345.SAMN05421693_12922"/>
<organism evidence="1 2">
    <name type="scientific">Ectothiorhodospira magna</name>
    <dbReference type="NCBI Taxonomy" id="867345"/>
    <lineage>
        <taxon>Bacteria</taxon>
        <taxon>Pseudomonadati</taxon>
        <taxon>Pseudomonadota</taxon>
        <taxon>Gammaproteobacteria</taxon>
        <taxon>Chromatiales</taxon>
        <taxon>Ectothiorhodospiraceae</taxon>
        <taxon>Ectothiorhodospira</taxon>
    </lineage>
</organism>
<dbReference type="Proteomes" id="UP000199496">
    <property type="component" value="Unassembled WGS sequence"/>
</dbReference>
<keyword evidence="2" id="KW-1185">Reference proteome</keyword>
<dbReference type="AlphaFoldDB" id="A0A1H9FSI5"/>
<evidence type="ECO:0000313" key="1">
    <source>
        <dbReference type="EMBL" id="SEQ40901.1"/>
    </source>
</evidence>
<name>A0A1H9FSI5_9GAMM</name>
<sequence length="178" mass="20259">MFRGRRHKNRAACAAPADLPARVGEGSRGFLLRLSQNKILSLAPGQWLPREEMEQAFNEQFPDRYSPAMLKSLAQNVNGTWTHAGYLEGRNKKHRTEPDIRPANIAFALFLGYLQGATGNRLFNTEWTKLFGCRLEHLLELARQASHAGLLNFKHASDVVEITFPDYLTQEEEGWLHE</sequence>
<accession>A0A1H9FSI5</accession>
<gene>
    <name evidence="1" type="ORF">SAMN05421693_12922</name>
</gene>
<evidence type="ECO:0000313" key="2">
    <source>
        <dbReference type="Proteomes" id="UP000199496"/>
    </source>
</evidence>
<dbReference type="EMBL" id="FOFO01000029">
    <property type="protein sequence ID" value="SEQ40901.1"/>
    <property type="molecule type" value="Genomic_DNA"/>
</dbReference>